<dbReference type="Proteomes" id="UP000000589">
    <property type="component" value="Chromosome 3"/>
</dbReference>
<dbReference type="ProteomicsDB" id="367482"/>
<gene>
    <name evidence="1 2" type="primary">Sec22b</name>
</gene>
<dbReference type="AGR" id="MGI:1338759"/>
<dbReference type="jPOST" id="D6RES2"/>
<dbReference type="AlphaFoldDB" id="D6RES2"/>
<dbReference type="Ensembl" id="ENSMUST00000130778.2">
    <property type="protein sequence ID" value="ENSMUSP00000117579.2"/>
    <property type="gene ID" value="ENSMUSG00000027879.10"/>
</dbReference>
<dbReference type="HOGENOM" id="CLU_3260372_0_0_1"/>
<name>D6RES2_MOUSE</name>
<dbReference type="PeptideAtlas" id="D6RES2"/>
<dbReference type="ExpressionAtlas" id="D6RES2">
    <property type="expression patterns" value="baseline and differential"/>
</dbReference>
<dbReference type="Bgee" id="ENSMUSG00000027879">
    <property type="expression patterns" value="Expressed in humerus cartilage element and 270 other cell types or tissues"/>
</dbReference>
<evidence type="ECO:0007829" key="4">
    <source>
        <dbReference type="PeptideAtlas" id="D6RES2"/>
    </source>
</evidence>
<accession>D6RES2</accession>
<evidence type="ECO:0000313" key="1">
    <source>
        <dbReference type="Ensembl" id="ENSMUSP00000117579.2"/>
    </source>
</evidence>
<proteinExistence type="evidence at protein level"/>
<evidence type="ECO:0000313" key="2">
    <source>
        <dbReference type="MGI" id="MGI:1338759"/>
    </source>
</evidence>
<dbReference type="MGI" id="MGI:1338759">
    <property type="gene designation" value="Sec22b"/>
</dbReference>
<organism evidence="1 3">
    <name type="scientific">Mus musculus</name>
    <name type="common">Mouse</name>
    <dbReference type="NCBI Taxonomy" id="10090"/>
    <lineage>
        <taxon>Eukaryota</taxon>
        <taxon>Metazoa</taxon>
        <taxon>Chordata</taxon>
        <taxon>Craniata</taxon>
        <taxon>Vertebrata</taxon>
        <taxon>Euteleostomi</taxon>
        <taxon>Mammalia</taxon>
        <taxon>Eutheria</taxon>
        <taxon>Euarchontoglires</taxon>
        <taxon>Glires</taxon>
        <taxon>Rodentia</taxon>
        <taxon>Myomorpha</taxon>
        <taxon>Muroidea</taxon>
        <taxon>Muridae</taxon>
        <taxon>Murinae</taxon>
        <taxon>Mus</taxon>
        <taxon>Mus</taxon>
    </lineage>
</organism>
<dbReference type="SMR" id="D6RES2"/>
<dbReference type="VEuPathDB" id="HostDB:ENSMUSG00000027879"/>
<keyword evidence="4 5" id="KW-1267">Proteomics identification</keyword>
<evidence type="ECO:0007829" key="5">
    <source>
        <dbReference type="ProteomicsDB" id="D6RES2"/>
    </source>
</evidence>
<dbReference type="Antibodypedia" id="72298">
    <property type="antibodies" value="212 antibodies from 25 providers"/>
</dbReference>
<protein>
    <submittedName>
        <fullName evidence="1">SEC22 homolog B, vesicle trafficking protein</fullName>
    </submittedName>
</protein>
<sequence>MVLLTMIARVADGLPLAASMQEDEQAGTFNSIRVRLSNSFES</sequence>
<evidence type="ECO:0000313" key="3">
    <source>
        <dbReference type="Proteomes" id="UP000000589"/>
    </source>
</evidence>
<dbReference type="GeneTree" id="ENSGT00940000156349"/>
<reference evidence="1" key="4">
    <citation type="submission" date="2025-09" db="UniProtKB">
        <authorList>
            <consortium name="Ensembl"/>
        </authorList>
    </citation>
    <scope>IDENTIFICATION</scope>
    <source>
        <strain evidence="1">C57BL/6J</strain>
    </source>
</reference>
<reference evidence="1 3" key="2">
    <citation type="journal article" date="2011" name="PLoS Biol.">
        <title>Modernizing reference genome assemblies.</title>
        <authorList>
            <person name="Church D.M."/>
            <person name="Schneider V.A."/>
            <person name="Graves T."/>
            <person name="Auger K."/>
            <person name="Cunningham F."/>
            <person name="Bouk N."/>
            <person name="Chen H.C."/>
            <person name="Agarwala R."/>
            <person name="McLaren W.M."/>
            <person name="Ritchie G.R."/>
            <person name="Albracht D."/>
            <person name="Kremitzki M."/>
            <person name="Rock S."/>
            <person name="Kotkiewicz H."/>
            <person name="Kremitzki C."/>
            <person name="Wollam A."/>
            <person name="Trani L."/>
            <person name="Fulton L."/>
            <person name="Fulton R."/>
            <person name="Matthews L."/>
            <person name="Whitehead S."/>
            <person name="Chow W."/>
            <person name="Torrance J."/>
            <person name="Dunn M."/>
            <person name="Harden G."/>
            <person name="Threadgold G."/>
            <person name="Wood J."/>
            <person name="Collins J."/>
            <person name="Heath P."/>
            <person name="Griffiths G."/>
            <person name="Pelan S."/>
            <person name="Grafham D."/>
            <person name="Eichler E.E."/>
            <person name="Weinstock G."/>
            <person name="Mardis E.R."/>
            <person name="Wilson R.K."/>
            <person name="Howe K."/>
            <person name="Flicek P."/>
            <person name="Hubbard T."/>
        </authorList>
    </citation>
    <scope>NUCLEOTIDE SEQUENCE [LARGE SCALE GENOMIC DNA]</scope>
    <source>
        <strain evidence="1 3">C57BL/6J</strain>
    </source>
</reference>
<keyword evidence="3" id="KW-1185">Reference proteome</keyword>
<reference evidence="1 3" key="1">
    <citation type="journal article" date="2009" name="PLoS Biol.">
        <title>Lineage-specific biology revealed by a finished genome assembly of the mouse.</title>
        <authorList>
            <consortium name="Mouse Genome Sequencing Consortium"/>
            <person name="Church D.M."/>
            <person name="Goodstadt L."/>
            <person name="Hillier L.W."/>
            <person name="Zody M.C."/>
            <person name="Goldstein S."/>
            <person name="She X."/>
            <person name="Bult C.J."/>
            <person name="Agarwala R."/>
            <person name="Cherry J.L."/>
            <person name="DiCuccio M."/>
            <person name="Hlavina W."/>
            <person name="Kapustin Y."/>
            <person name="Meric P."/>
            <person name="Maglott D."/>
            <person name="Birtle Z."/>
            <person name="Marques A.C."/>
            <person name="Graves T."/>
            <person name="Zhou S."/>
            <person name="Teague B."/>
            <person name="Potamousis K."/>
            <person name="Churas C."/>
            <person name="Place M."/>
            <person name="Herschleb J."/>
            <person name="Runnheim R."/>
            <person name="Forrest D."/>
            <person name="Amos-Landgraf J."/>
            <person name="Schwartz D.C."/>
            <person name="Cheng Z."/>
            <person name="Lindblad-Toh K."/>
            <person name="Eichler E.E."/>
            <person name="Ponting C.P."/>
        </authorList>
    </citation>
    <scope>NUCLEOTIDE SEQUENCE [LARGE SCALE GENOMIC DNA]</scope>
    <source>
        <strain evidence="1 3">C57BL/6J</strain>
    </source>
</reference>
<reference evidence="1" key="3">
    <citation type="submission" date="2025-08" db="UniProtKB">
        <authorList>
            <consortium name="Ensembl"/>
        </authorList>
    </citation>
    <scope>IDENTIFICATION</scope>
    <source>
        <strain evidence="1">C57BL/6J</strain>
    </source>
</reference>
<dbReference type="Gene3D" id="3.30.450.50">
    <property type="entry name" value="Longin domain"/>
    <property type="match status" value="1"/>
</dbReference>